<evidence type="ECO:0000313" key="3">
    <source>
        <dbReference type="EMBL" id="KKW67395.1"/>
    </source>
</evidence>
<dbReference type="InterPro" id="IPR029069">
    <property type="entry name" value="HotDog_dom_sf"/>
</dbReference>
<gene>
    <name evidence="3" type="ORF">AAV94_11190</name>
</gene>
<dbReference type="Pfam" id="PF13279">
    <property type="entry name" value="4HBT_2"/>
    <property type="match status" value="1"/>
</dbReference>
<dbReference type="SUPFAM" id="SSF54637">
    <property type="entry name" value="Thioesterase/thiol ester dehydrase-isomerase"/>
    <property type="match status" value="1"/>
</dbReference>
<dbReference type="OrthoDB" id="9808429at2"/>
<name>A0A0U1PYE9_9BURK</name>
<dbReference type="PATRIC" id="fig|1610491.3.peg.2397"/>
<keyword evidence="2" id="KW-0378">Hydrolase</keyword>
<dbReference type="GO" id="GO:0047617">
    <property type="term" value="F:fatty acyl-CoA hydrolase activity"/>
    <property type="evidence" value="ECO:0007669"/>
    <property type="project" value="TreeGrafter"/>
</dbReference>
<dbReference type="EMBL" id="LBNQ01000033">
    <property type="protein sequence ID" value="KKW67395.1"/>
    <property type="molecule type" value="Genomic_DNA"/>
</dbReference>
<proteinExistence type="inferred from homology"/>
<dbReference type="PANTHER" id="PTHR31793">
    <property type="entry name" value="4-HYDROXYBENZOYL-COA THIOESTERASE FAMILY MEMBER"/>
    <property type="match status" value="1"/>
</dbReference>
<dbReference type="PIRSF" id="PIRSF003230">
    <property type="entry name" value="YbgC"/>
    <property type="match status" value="1"/>
</dbReference>
<dbReference type="CDD" id="cd00586">
    <property type="entry name" value="4HBT"/>
    <property type="match status" value="1"/>
</dbReference>
<comment type="similarity">
    <text evidence="1">Belongs to the 4-hydroxybenzoyl-CoA thioesterase family.</text>
</comment>
<protein>
    <submittedName>
        <fullName evidence="3">4-hydroxybenzoyl-CoA thioesterase</fullName>
    </submittedName>
</protein>
<dbReference type="InterPro" id="IPR006684">
    <property type="entry name" value="YbgC/YbaW"/>
</dbReference>
<keyword evidence="4" id="KW-1185">Reference proteome</keyword>
<dbReference type="Proteomes" id="UP000050580">
    <property type="component" value="Unassembled WGS sequence"/>
</dbReference>
<organism evidence="3 4">
    <name type="scientific">Lampropedia cohaerens</name>
    <dbReference type="NCBI Taxonomy" id="1610491"/>
    <lineage>
        <taxon>Bacteria</taxon>
        <taxon>Pseudomonadati</taxon>
        <taxon>Pseudomonadota</taxon>
        <taxon>Betaproteobacteria</taxon>
        <taxon>Burkholderiales</taxon>
        <taxon>Comamonadaceae</taxon>
        <taxon>Lampropedia</taxon>
    </lineage>
</organism>
<dbReference type="AlphaFoldDB" id="A0A0U1PYE9"/>
<dbReference type="Gene3D" id="3.10.129.10">
    <property type="entry name" value="Hotdog Thioesterase"/>
    <property type="match status" value="1"/>
</dbReference>
<evidence type="ECO:0000256" key="2">
    <source>
        <dbReference type="ARBA" id="ARBA00022801"/>
    </source>
</evidence>
<dbReference type="InterPro" id="IPR014166">
    <property type="entry name" value="Tol-Pal_acyl-CoA_thioesterase"/>
</dbReference>
<dbReference type="PANTHER" id="PTHR31793:SF37">
    <property type="entry name" value="ACYL-COA THIOESTER HYDROLASE YBGC"/>
    <property type="match status" value="1"/>
</dbReference>
<evidence type="ECO:0000256" key="1">
    <source>
        <dbReference type="ARBA" id="ARBA00005953"/>
    </source>
</evidence>
<dbReference type="NCBIfam" id="TIGR02799">
    <property type="entry name" value="thio_ybgC"/>
    <property type="match status" value="1"/>
</dbReference>
<evidence type="ECO:0000313" key="4">
    <source>
        <dbReference type="Proteomes" id="UP000050580"/>
    </source>
</evidence>
<comment type="caution">
    <text evidence="3">The sequence shown here is derived from an EMBL/GenBank/DDBJ whole genome shotgun (WGS) entry which is preliminary data.</text>
</comment>
<accession>A0A0U1PYE9</accession>
<dbReference type="RefSeq" id="WP_046742326.1">
    <property type="nucleotide sequence ID" value="NZ_LBNQ01000033.1"/>
</dbReference>
<sequence>MPDRYADSAAPDKPFVLPLRVYWEDTDAGGIVYHANYLKFMERARSEWLRSKGIGQAQAREQLGGMFVVTELQLRYLLPARLDDALLATARVAQMGRASMQMHQQVLRAEAGGGSTLLVDAQVRIGWVQADSLRPARIPQHVQQLFS</sequence>
<dbReference type="InterPro" id="IPR050563">
    <property type="entry name" value="4-hydroxybenzoyl-CoA_TE"/>
</dbReference>
<dbReference type="STRING" id="1610491.AAV94_11190"/>
<dbReference type="InterPro" id="IPR008272">
    <property type="entry name" value="HB-CoA_thioesterase_AS"/>
</dbReference>
<dbReference type="PROSITE" id="PS01328">
    <property type="entry name" value="4HBCOA_THIOESTERASE"/>
    <property type="match status" value="1"/>
</dbReference>
<dbReference type="FunFam" id="3.10.129.10:FF:000004">
    <property type="entry name" value="Tol-pal system-associated acyl-CoA thioesterase"/>
    <property type="match status" value="1"/>
</dbReference>
<dbReference type="NCBIfam" id="TIGR00051">
    <property type="entry name" value="YbgC/FadM family acyl-CoA thioesterase"/>
    <property type="match status" value="1"/>
</dbReference>
<reference evidence="3 4" key="1">
    <citation type="submission" date="2015-05" db="EMBL/GenBank/DDBJ databases">
        <title>Draft genome sequence of Lampropedia sp. CT6, isolated from the microbial mat of a hot water spring, located at Manikaran, India.</title>
        <authorList>
            <person name="Tripathi C."/>
            <person name="Rani P."/>
            <person name="Mahato N.K."/>
            <person name="Lal R."/>
        </authorList>
    </citation>
    <scope>NUCLEOTIDE SEQUENCE [LARGE SCALE GENOMIC DNA]</scope>
    <source>
        <strain evidence="3 4">CT6</strain>
    </source>
</reference>